<name>A0ABU0BS10_9HYPH</name>
<dbReference type="EMBL" id="JAUSVF010000001">
    <property type="protein sequence ID" value="MDQ0321046.1"/>
    <property type="molecule type" value="Genomic_DNA"/>
</dbReference>
<dbReference type="RefSeq" id="WP_307231327.1">
    <property type="nucleotide sequence ID" value="NZ_JAUSVF010000001.1"/>
</dbReference>
<keyword evidence="2" id="KW-1185">Reference proteome</keyword>
<evidence type="ECO:0000313" key="1">
    <source>
        <dbReference type="EMBL" id="MDQ0321046.1"/>
    </source>
</evidence>
<sequence>MDEGARENWALIHTPPGIEWSGRARYAAAMYFFQKGEMAADVLEVYRICSRLDGEDPLDVLWRWRIGAEWVERMERVRREIPPSVTS</sequence>
<protein>
    <submittedName>
        <fullName evidence="1">Uncharacterized protein</fullName>
    </submittedName>
</protein>
<proteinExistence type="predicted"/>
<accession>A0ABU0BS10</accession>
<evidence type="ECO:0000313" key="2">
    <source>
        <dbReference type="Proteomes" id="UP001230207"/>
    </source>
</evidence>
<dbReference type="Proteomes" id="UP001230207">
    <property type="component" value="Unassembled WGS sequence"/>
</dbReference>
<reference evidence="1 2" key="1">
    <citation type="submission" date="2023-07" db="EMBL/GenBank/DDBJ databases">
        <title>Genomic Encyclopedia of Type Strains, Phase IV (KMG-IV): sequencing the most valuable type-strain genomes for metagenomic binning, comparative biology and taxonomic classification.</title>
        <authorList>
            <person name="Goeker M."/>
        </authorList>
    </citation>
    <scope>NUCLEOTIDE SEQUENCE [LARGE SCALE GENOMIC DNA]</scope>
    <source>
        <strain evidence="1 2">DSM 1112</strain>
    </source>
</reference>
<comment type="caution">
    <text evidence="1">The sequence shown here is derived from an EMBL/GenBank/DDBJ whole genome shotgun (WGS) entry which is preliminary data.</text>
</comment>
<gene>
    <name evidence="1" type="ORF">QO002_003184</name>
</gene>
<organism evidence="1 2">
    <name type="scientific">Pararhizobium capsulatum DSM 1112</name>
    <dbReference type="NCBI Taxonomy" id="1121113"/>
    <lineage>
        <taxon>Bacteria</taxon>
        <taxon>Pseudomonadati</taxon>
        <taxon>Pseudomonadota</taxon>
        <taxon>Alphaproteobacteria</taxon>
        <taxon>Hyphomicrobiales</taxon>
        <taxon>Rhizobiaceae</taxon>
        <taxon>Rhizobium/Agrobacterium group</taxon>
        <taxon>Pararhizobium</taxon>
    </lineage>
</organism>